<feature type="transmembrane region" description="Helical" evidence="1">
    <location>
        <begin position="20"/>
        <end position="42"/>
    </location>
</feature>
<keyword evidence="3" id="KW-1185">Reference proteome</keyword>
<dbReference type="RefSeq" id="WP_157294482.1">
    <property type="nucleotide sequence ID" value="NZ_JBHTCT010000007.1"/>
</dbReference>
<organism evidence="2 3">
    <name type="scientific">Bhargavaea changchunensis</name>
    <dbReference type="NCBI Taxonomy" id="2134037"/>
    <lineage>
        <taxon>Bacteria</taxon>
        <taxon>Bacillati</taxon>
        <taxon>Bacillota</taxon>
        <taxon>Bacilli</taxon>
        <taxon>Bacillales</taxon>
        <taxon>Caryophanaceae</taxon>
        <taxon>Bhargavaea</taxon>
    </lineage>
</organism>
<keyword evidence="1" id="KW-0472">Membrane</keyword>
<keyword evidence="1" id="KW-1133">Transmembrane helix</keyword>
<evidence type="ECO:0000313" key="3">
    <source>
        <dbReference type="Proteomes" id="UP001596483"/>
    </source>
</evidence>
<dbReference type="EMBL" id="JBHTCT010000007">
    <property type="protein sequence ID" value="MFC7364203.1"/>
    <property type="molecule type" value="Genomic_DNA"/>
</dbReference>
<feature type="transmembrane region" description="Helical" evidence="1">
    <location>
        <begin position="54"/>
        <end position="72"/>
    </location>
</feature>
<comment type="caution">
    <text evidence="2">The sequence shown here is derived from an EMBL/GenBank/DDBJ whole genome shotgun (WGS) entry which is preliminary data.</text>
</comment>
<dbReference type="Proteomes" id="UP001596483">
    <property type="component" value="Unassembled WGS sequence"/>
</dbReference>
<reference evidence="3" key="1">
    <citation type="journal article" date="2019" name="Int. J. Syst. Evol. Microbiol.">
        <title>The Global Catalogue of Microorganisms (GCM) 10K type strain sequencing project: providing services to taxonomists for standard genome sequencing and annotation.</title>
        <authorList>
            <consortium name="The Broad Institute Genomics Platform"/>
            <consortium name="The Broad Institute Genome Sequencing Center for Infectious Disease"/>
            <person name="Wu L."/>
            <person name="Ma J."/>
        </authorList>
    </citation>
    <scope>NUCLEOTIDE SEQUENCE [LARGE SCALE GENOMIC DNA]</scope>
    <source>
        <strain evidence="3">JCM 4738</strain>
    </source>
</reference>
<name>A0ABW2NAU3_9BACL</name>
<evidence type="ECO:0000256" key="1">
    <source>
        <dbReference type="SAM" id="Phobius"/>
    </source>
</evidence>
<proteinExistence type="predicted"/>
<accession>A0ABW2NAU3</accession>
<evidence type="ECO:0000313" key="2">
    <source>
        <dbReference type="EMBL" id="MFC7364203.1"/>
    </source>
</evidence>
<keyword evidence="1" id="KW-0812">Transmembrane</keyword>
<sequence length="201" mass="23299">MPNIEDVIKVQEEVSALSNAPLAIIAGAIWIFITVAFIVFLFKEKKALSLKGWIYSFSFLVILFAVTGYLTYTIKEYNFSMNEEKWEENYLNAYIESLPETKENIEDFSQVLNNDDENTIKSIYMNKGTQPIVVEISKSQDLDSIKQKMRLQAIVQKEQIDKAYITYKTIEKDISDKYTKAQYYETVLHIPSDYKVIVPSK</sequence>
<gene>
    <name evidence="2" type="ORF">ACFQQH_03385</name>
</gene>
<protein>
    <submittedName>
        <fullName evidence="2">Uncharacterized protein</fullName>
    </submittedName>
</protein>